<comment type="caution">
    <text evidence="4">The sequence shown here is derived from an EMBL/GenBank/DDBJ whole genome shotgun (WGS) entry which is preliminary data.</text>
</comment>
<dbReference type="OrthoDB" id="279154at2"/>
<dbReference type="InterPro" id="IPR013024">
    <property type="entry name" value="GGCT-like"/>
</dbReference>
<proteinExistence type="predicted"/>
<feature type="domain" description="Gamma-glutamylcyclotransferase AIG2-like" evidence="3">
    <location>
        <begin position="6"/>
        <end position="104"/>
    </location>
</feature>
<dbReference type="InterPro" id="IPR009288">
    <property type="entry name" value="AIG2-like_dom"/>
</dbReference>
<dbReference type="Gene3D" id="3.10.490.10">
    <property type="entry name" value="Gamma-glutamyl cyclotransferase-like"/>
    <property type="match status" value="1"/>
</dbReference>
<name>A0A318E6Y7_9GAMM</name>
<dbReference type="Proteomes" id="UP000248330">
    <property type="component" value="Unassembled WGS sequence"/>
</dbReference>
<evidence type="ECO:0000256" key="1">
    <source>
        <dbReference type="ARBA" id="ARBA00022679"/>
    </source>
</evidence>
<dbReference type="AlphaFoldDB" id="A0A318E6Y7"/>
<dbReference type="SUPFAM" id="SSF110857">
    <property type="entry name" value="Gamma-glutamyl cyclotransferase-like"/>
    <property type="match status" value="1"/>
</dbReference>
<dbReference type="EMBL" id="QICN01000006">
    <property type="protein sequence ID" value="PXV67220.1"/>
    <property type="molecule type" value="Genomic_DNA"/>
</dbReference>
<gene>
    <name evidence="4" type="ORF">C8D93_106197</name>
</gene>
<keyword evidence="5" id="KW-1185">Reference proteome</keyword>
<organism evidence="4 5">
    <name type="scientific">Sinimarinibacterium flocculans</name>
    <dbReference type="NCBI Taxonomy" id="985250"/>
    <lineage>
        <taxon>Bacteria</taxon>
        <taxon>Pseudomonadati</taxon>
        <taxon>Pseudomonadota</taxon>
        <taxon>Gammaproteobacteria</taxon>
        <taxon>Nevskiales</taxon>
        <taxon>Nevskiaceae</taxon>
        <taxon>Sinimarinibacterium</taxon>
    </lineage>
</organism>
<dbReference type="RefSeq" id="WP_110265533.1">
    <property type="nucleotide sequence ID" value="NZ_CAWNXA010000006.1"/>
</dbReference>
<dbReference type="PANTHER" id="PTHR31544:SF2">
    <property type="entry name" value="AIG2-LIKE PROTEIN D"/>
    <property type="match status" value="1"/>
</dbReference>
<reference evidence="4 5" key="1">
    <citation type="submission" date="2018-04" db="EMBL/GenBank/DDBJ databases">
        <title>Genomic Encyclopedia of Type Strains, Phase IV (KMG-IV): sequencing the most valuable type-strain genomes for metagenomic binning, comparative biology and taxonomic classification.</title>
        <authorList>
            <person name="Goeker M."/>
        </authorList>
    </citation>
    <scope>NUCLEOTIDE SEQUENCE [LARGE SCALE GENOMIC DNA]</scope>
    <source>
        <strain evidence="4 5">DSM 104150</strain>
    </source>
</reference>
<dbReference type="InterPro" id="IPR045038">
    <property type="entry name" value="AIG2-like"/>
</dbReference>
<evidence type="ECO:0000256" key="2">
    <source>
        <dbReference type="ARBA" id="ARBA00030602"/>
    </source>
</evidence>
<dbReference type="InterPro" id="IPR036568">
    <property type="entry name" value="GGCT-like_sf"/>
</dbReference>
<accession>A0A318E6Y7</accession>
<evidence type="ECO:0000313" key="5">
    <source>
        <dbReference type="Proteomes" id="UP000248330"/>
    </source>
</evidence>
<dbReference type="Pfam" id="PF06094">
    <property type="entry name" value="GGACT"/>
    <property type="match status" value="1"/>
</dbReference>
<evidence type="ECO:0000259" key="3">
    <source>
        <dbReference type="Pfam" id="PF06094"/>
    </source>
</evidence>
<protein>
    <recommendedName>
        <fullName evidence="2">Putative gamma-glutamylcyclotransferase</fullName>
    </recommendedName>
</protein>
<evidence type="ECO:0000313" key="4">
    <source>
        <dbReference type="EMBL" id="PXV67220.1"/>
    </source>
</evidence>
<dbReference type="GO" id="GO:0016740">
    <property type="term" value="F:transferase activity"/>
    <property type="evidence" value="ECO:0007669"/>
    <property type="project" value="UniProtKB-KW"/>
</dbReference>
<sequence>MSGVTLFVYGSLLAPSVLHSLLDRAPAPLPAQLPGYRCSALRGQRFPGIVPSAGAQTPGALIEVSRRELQWLDAWEDDFFERRRMRVLADRAGERPVQAYVLAPCYRHLLAARGWCVDDFARRHAPACAEAVRRWRRDRDPGLRHTTAQSPPPPR</sequence>
<dbReference type="PANTHER" id="PTHR31544">
    <property type="entry name" value="AIG2-LIKE PROTEIN D"/>
    <property type="match status" value="1"/>
</dbReference>
<dbReference type="CDD" id="cd06661">
    <property type="entry name" value="GGCT_like"/>
    <property type="match status" value="1"/>
</dbReference>
<keyword evidence="1 4" id="KW-0808">Transferase</keyword>